<keyword evidence="5" id="KW-1185">Reference proteome</keyword>
<gene>
    <name evidence="3" type="ORF">AMOL_1734</name>
    <name evidence="4" type="ORF">CPU12_02405</name>
</gene>
<reference evidence="4 5" key="1">
    <citation type="submission" date="2017-09" db="EMBL/GenBank/DDBJ databases">
        <title>Arcobacter canalis sp. nov., a new species isolated from a water canal contaminated with urban sewage.</title>
        <authorList>
            <person name="Perez-Cataluna A."/>
            <person name="Salas-Masso N."/>
            <person name="Figueras M.J."/>
        </authorList>
    </citation>
    <scope>NUCLEOTIDE SEQUENCE [LARGE SCALE GENOMIC DNA]</scope>
    <source>
        <strain evidence="4 5">F98-3</strain>
    </source>
</reference>
<dbReference type="Proteomes" id="UP000221222">
    <property type="component" value="Unassembled WGS sequence"/>
</dbReference>
<dbReference type="EMBL" id="CP032098">
    <property type="protein sequence ID" value="AXX92699.1"/>
    <property type="molecule type" value="Genomic_DNA"/>
</dbReference>
<feature type="domain" description="AB hydrolase-1" evidence="2">
    <location>
        <begin position="42"/>
        <end position="194"/>
    </location>
</feature>
<dbReference type="KEGG" id="amol:AMOL_1734"/>
<organism evidence="4 5">
    <name type="scientific">Malaciobacter molluscorum LMG 25693</name>
    <dbReference type="NCBI Taxonomy" id="870501"/>
    <lineage>
        <taxon>Bacteria</taxon>
        <taxon>Pseudomonadati</taxon>
        <taxon>Campylobacterota</taxon>
        <taxon>Epsilonproteobacteria</taxon>
        <taxon>Campylobacterales</taxon>
        <taxon>Arcobacteraceae</taxon>
        <taxon>Malaciobacter</taxon>
    </lineage>
</organism>
<dbReference type="RefSeq" id="WP_099341476.1">
    <property type="nucleotide sequence ID" value="NZ_CP032098.1"/>
</dbReference>
<dbReference type="PANTHER" id="PTHR43798">
    <property type="entry name" value="MONOACYLGLYCEROL LIPASE"/>
    <property type="match status" value="1"/>
</dbReference>
<dbReference type="PANTHER" id="PTHR43798:SF33">
    <property type="entry name" value="HYDROLASE, PUTATIVE (AFU_ORTHOLOGUE AFUA_2G14860)-RELATED"/>
    <property type="match status" value="1"/>
</dbReference>
<dbReference type="Proteomes" id="UP000262712">
    <property type="component" value="Chromosome"/>
</dbReference>
<keyword evidence="1" id="KW-0472">Membrane</keyword>
<sequence length="233" mass="27329">MREKIYLIPGLMTDERLWQRFTPLLKDKFEFVHINIPNTSDYDQINTILDKTLKEKRVNILGFSLGSYIATYFSIMFPHRVKRLFNVAGTPSKTNNIEINRRTEKINSINKNGFTLLGEKKALSLLENKNDKDLVKLVQLMYENLGKEVFINQLGSTLYRKDLFEYIKNIDIPIYYYYSVGDRLLNHDAIKILKDMKLKNINICSREGISHNIPLEDPINFSKQIVSWMNTKV</sequence>
<evidence type="ECO:0000313" key="5">
    <source>
        <dbReference type="Proteomes" id="UP000221222"/>
    </source>
</evidence>
<keyword evidence="3" id="KW-0378">Hydrolase</keyword>
<dbReference type="InterPro" id="IPR029058">
    <property type="entry name" value="AB_hydrolase_fold"/>
</dbReference>
<keyword evidence="1" id="KW-1133">Transmembrane helix</keyword>
<dbReference type="InterPro" id="IPR050266">
    <property type="entry name" value="AB_hydrolase_sf"/>
</dbReference>
<reference evidence="3 6" key="2">
    <citation type="submission" date="2018-08" db="EMBL/GenBank/DDBJ databases">
        <title>Complete genome of the Arcobacter molluscorum type strain LMG 25693.</title>
        <authorList>
            <person name="Miller W.G."/>
            <person name="Yee E."/>
            <person name="Bono J.L."/>
        </authorList>
    </citation>
    <scope>NUCLEOTIDE SEQUENCE [LARGE SCALE GENOMIC DNA]</scope>
    <source>
        <strain evidence="3 6">CECT 7696</strain>
    </source>
</reference>
<evidence type="ECO:0000313" key="6">
    <source>
        <dbReference type="Proteomes" id="UP000262712"/>
    </source>
</evidence>
<dbReference type="GO" id="GO:0016020">
    <property type="term" value="C:membrane"/>
    <property type="evidence" value="ECO:0007669"/>
    <property type="project" value="TreeGrafter"/>
</dbReference>
<dbReference type="Pfam" id="PF00561">
    <property type="entry name" value="Abhydrolase_1"/>
    <property type="match status" value="1"/>
</dbReference>
<dbReference type="InterPro" id="IPR000073">
    <property type="entry name" value="AB_hydrolase_1"/>
</dbReference>
<evidence type="ECO:0000313" key="4">
    <source>
        <dbReference type="EMBL" id="PHO19116.1"/>
    </source>
</evidence>
<dbReference type="GO" id="GO:0016787">
    <property type="term" value="F:hydrolase activity"/>
    <property type="evidence" value="ECO:0007669"/>
    <property type="project" value="UniProtKB-KW"/>
</dbReference>
<dbReference type="AlphaFoldDB" id="A0A2G1DLA6"/>
<keyword evidence="1" id="KW-0812">Transmembrane</keyword>
<evidence type="ECO:0000313" key="3">
    <source>
        <dbReference type="EMBL" id="AXX92699.1"/>
    </source>
</evidence>
<proteinExistence type="predicted"/>
<accession>A0A2G1DLA6</accession>
<feature type="transmembrane region" description="Helical" evidence="1">
    <location>
        <begin position="58"/>
        <end position="77"/>
    </location>
</feature>
<evidence type="ECO:0000256" key="1">
    <source>
        <dbReference type="SAM" id="Phobius"/>
    </source>
</evidence>
<protein>
    <submittedName>
        <fullName evidence="3">Alpha/beta hydrolase family protein</fullName>
    </submittedName>
</protein>
<dbReference type="EMBL" id="NXFY01000002">
    <property type="protein sequence ID" value="PHO19116.1"/>
    <property type="molecule type" value="Genomic_DNA"/>
</dbReference>
<evidence type="ECO:0000259" key="2">
    <source>
        <dbReference type="Pfam" id="PF00561"/>
    </source>
</evidence>
<dbReference type="Gene3D" id="3.40.50.1820">
    <property type="entry name" value="alpha/beta hydrolase"/>
    <property type="match status" value="1"/>
</dbReference>
<name>A0A2G1DLA6_9BACT</name>
<dbReference type="SUPFAM" id="SSF53474">
    <property type="entry name" value="alpha/beta-Hydrolases"/>
    <property type="match status" value="1"/>
</dbReference>